<keyword evidence="3" id="KW-1185">Reference proteome</keyword>
<keyword evidence="1" id="KW-0472">Membrane</keyword>
<gene>
    <name evidence="2" type="ORF">SAMN02745138_01961</name>
</gene>
<feature type="transmembrane region" description="Helical" evidence="1">
    <location>
        <begin position="66"/>
        <end position="84"/>
    </location>
</feature>
<protein>
    <submittedName>
        <fullName evidence="2">Type IV secretion system protein VirD4</fullName>
    </submittedName>
</protein>
<accession>A0A1M6TKV3</accession>
<evidence type="ECO:0000313" key="3">
    <source>
        <dbReference type="Proteomes" id="UP000183975"/>
    </source>
</evidence>
<organism evidence="2 3">
    <name type="scientific">Anaerotignum lactatifermentans DSM 14214</name>
    <dbReference type="NCBI Taxonomy" id="1121323"/>
    <lineage>
        <taxon>Bacteria</taxon>
        <taxon>Bacillati</taxon>
        <taxon>Bacillota</taxon>
        <taxon>Clostridia</taxon>
        <taxon>Lachnospirales</taxon>
        <taxon>Anaerotignaceae</taxon>
        <taxon>Anaerotignum</taxon>
    </lineage>
</organism>
<keyword evidence="1" id="KW-1133">Transmembrane helix</keyword>
<evidence type="ECO:0000313" key="2">
    <source>
        <dbReference type="EMBL" id="SHK57581.1"/>
    </source>
</evidence>
<dbReference type="AlphaFoldDB" id="A0A1M6TKV3"/>
<name>A0A1M6TKV3_9FIRM</name>
<evidence type="ECO:0000256" key="1">
    <source>
        <dbReference type="SAM" id="Phobius"/>
    </source>
</evidence>
<proteinExistence type="predicted"/>
<dbReference type="EMBL" id="FRAH01000034">
    <property type="protein sequence ID" value="SHK57581.1"/>
    <property type="molecule type" value="Genomic_DNA"/>
</dbReference>
<reference evidence="2 3" key="1">
    <citation type="submission" date="2016-11" db="EMBL/GenBank/DDBJ databases">
        <authorList>
            <person name="Jaros S."/>
            <person name="Januszkiewicz K."/>
            <person name="Wedrychowicz H."/>
        </authorList>
    </citation>
    <scope>NUCLEOTIDE SEQUENCE [LARGE SCALE GENOMIC DNA]</scope>
    <source>
        <strain evidence="2 3">DSM 14214</strain>
    </source>
</reference>
<dbReference type="Proteomes" id="UP000183975">
    <property type="component" value="Unassembled WGS sequence"/>
</dbReference>
<keyword evidence="1" id="KW-0812">Transmembrane</keyword>
<sequence length="105" mass="11697">MKMKKQLDIKKLLLLNMPYILMGLFATNFGEGWRMAVGADASAKMLSFFSTLPVALASWWPSLHPLDLLVGLCCGAGLRLAVYLKSKNAKKYRHGMEYGSARWSA</sequence>
<feature type="transmembrane region" description="Helical" evidence="1">
    <location>
        <begin position="12"/>
        <end position="30"/>
    </location>
</feature>